<dbReference type="InterPro" id="IPR024437">
    <property type="entry name" value="DUF3825"/>
</dbReference>
<evidence type="ECO:0000259" key="1">
    <source>
        <dbReference type="Pfam" id="PF12873"/>
    </source>
</evidence>
<comment type="caution">
    <text evidence="2">The sequence shown here is derived from an EMBL/GenBank/DDBJ whole genome shotgun (WGS) entry which is preliminary data.</text>
</comment>
<feature type="domain" description="DUF3825" evidence="1">
    <location>
        <begin position="222"/>
        <end position="511"/>
    </location>
</feature>
<gene>
    <name evidence="2" type="ORF">DXA63_04590</name>
</gene>
<dbReference type="Proteomes" id="UP000285604">
    <property type="component" value="Unassembled WGS sequence"/>
</dbReference>
<evidence type="ECO:0000313" key="2">
    <source>
        <dbReference type="EMBL" id="RGX96756.1"/>
    </source>
</evidence>
<reference evidence="2 3" key="1">
    <citation type="submission" date="2018-08" db="EMBL/GenBank/DDBJ databases">
        <title>A genome reference for cultivated species of the human gut microbiota.</title>
        <authorList>
            <person name="Zou Y."/>
            <person name="Xue W."/>
            <person name="Luo G."/>
        </authorList>
    </citation>
    <scope>NUCLEOTIDE SEQUENCE [LARGE SCALE GENOMIC DNA]</scope>
    <source>
        <strain evidence="2 3">OF03-3</strain>
    </source>
</reference>
<name>A0AA92UMJ1_9BACT</name>
<organism evidence="2 3">
    <name type="scientific">Segatella copri</name>
    <dbReference type="NCBI Taxonomy" id="165179"/>
    <lineage>
        <taxon>Bacteria</taxon>
        <taxon>Pseudomonadati</taxon>
        <taxon>Bacteroidota</taxon>
        <taxon>Bacteroidia</taxon>
        <taxon>Bacteroidales</taxon>
        <taxon>Prevotellaceae</taxon>
        <taxon>Segatella</taxon>
    </lineage>
</organism>
<dbReference type="AlphaFoldDB" id="A0AA92UMJ1"/>
<proteinExistence type="predicted"/>
<protein>
    <submittedName>
        <fullName evidence="2">DUF3825 domain-containing protein</fullName>
    </submittedName>
</protein>
<accession>A0AA92UMJ1</accession>
<sequence>MEQNPNFRALLEGAYAQTPTLAGNFVKFSEFVNRFSELVAERSEKTIDVEEFIKVNYPDAKYEPNYKPQDTDDVFLAFRIAPNRLKYISKMKKKIEGVFKTITCDADGWVPFAIFGQKINRAEYEAMGFLNIREVVRCLFCERIEFRQGDISKHEAPVQVRDLKMVGREDLTRPTATRVTFKPKQGSYLGAELDTYAYFPRPKDIPGLKGWDAAVNSLAVNLALEERWYYDDADKQNRPILKNYLSFTFQRLQYEDKLEKEAAAKDKRQPRFKILENQLYAVWNTGLVDNIYDPIYAYFMRNDGRTATITQPWIFMGFNTANSSQQKIMSSFAYRPERASYFNDPRELLYDTRATEPTLDWEHFLKDNISRLPIGFIKKGYEDCFSFVDDPLALPKQNREKYYRSMTDAIYADDDWKQFITTRFRNAVTVALARVAWNYKTAIPVYYPTAKKLQLLLPLALEDKKRIDVALVCNHVYKPKEGVNNYEGRTIFTLQMAYNNARLITRPDSDWLMADMAINK</sequence>
<dbReference type="Pfam" id="PF12873">
    <property type="entry name" value="DUF3825"/>
    <property type="match status" value="1"/>
</dbReference>
<evidence type="ECO:0000313" key="3">
    <source>
        <dbReference type="Proteomes" id="UP000285604"/>
    </source>
</evidence>
<dbReference type="EMBL" id="QSCI01000012">
    <property type="protein sequence ID" value="RGX96756.1"/>
    <property type="molecule type" value="Genomic_DNA"/>
</dbReference>